<accession>A0A542W2T4</accession>
<dbReference type="AlphaFoldDB" id="A0A542W2T4"/>
<sequence length="203" mass="23027">MKLYLAALSIIPALFTISCNTDPKLPTESNFKKAVNQYYQKHCIPLSVREFRNTSFPISLELKDSDIPKLQSLVSVGLLSVSDTMGKGDYIDLFDKKLIPKKTFSLTEKGKKFLDKDTIFCAGHLKVDTIENFTEPASSPFGGVKFSGVIFTTSPEDLPDWAQNNELQTQWPELKNLLEKHRKGQLAFIQTNKGWIEEHDLRE</sequence>
<dbReference type="OrthoDB" id="8637570at2"/>
<dbReference type="Proteomes" id="UP000316887">
    <property type="component" value="Unassembled WGS sequence"/>
</dbReference>
<evidence type="ECO:0000313" key="2">
    <source>
        <dbReference type="Proteomes" id="UP000316887"/>
    </source>
</evidence>
<protein>
    <recommendedName>
        <fullName evidence="3">Lipoprotein</fullName>
    </recommendedName>
</protein>
<comment type="caution">
    <text evidence="1">The sequence shown here is derived from an EMBL/GenBank/DDBJ whole genome shotgun (WGS) entry which is preliminary data.</text>
</comment>
<dbReference type="PROSITE" id="PS51257">
    <property type="entry name" value="PROKAR_LIPOPROTEIN"/>
    <property type="match status" value="1"/>
</dbReference>
<reference evidence="1 2" key="1">
    <citation type="submission" date="2019-06" db="EMBL/GenBank/DDBJ databases">
        <title>Genome sequencing of Zymomonas mobilis strains for genetic engineering and biofuel applications.</title>
        <authorList>
            <person name="Teravest M."/>
        </authorList>
    </citation>
    <scope>NUCLEOTIDE SEQUENCE [LARGE SCALE GENOMIC DNA]</scope>
    <source>
        <strain evidence="1 2">AN0101</strain>
    </source>
</reference>
<evidence type="ECO:0000313" key="1">
    <source>
        <dbReference type="EMBL" id="TQL17894.1"/>
    </source>
</evidence>
<dbReference type="EMBL" id="VFOF01000001">
    <property type="protein sequence ID" value="TQL17894.1"/>
    <property type="molecule type" value="Genomic_DNA"/>
</dbReference>
<proteinExistence type="predicted"/>
<evidence type="ECO:0008006" key="3">
    <source>
        <dbReference type="Google" id="ProtNLM"/>
    </source>
</evidence>
<organism evidence="1 2">
    <name type="scientific">Zymomonas mobilis</name>
    <dbReference type="NCBI Taxonomy" id="542"/>
    <lineage>
        <taxon>Bacteria</taxon>
        <taxon>Pseudomonadati</taxon>
        <taxon>Pseudomonadota</taxon>
        <taxon>Alphaproteobacteria</taxon>
        <taxon>Sphingomonadales</taxon>
        <taxon>Zymomonadaceae</taxon>
        <taxon>Zymomonas</taxon>
    </lineage>
</organism>
<name>A0A542W2T4_ZYMMB</name>
<dbReference type="RefSeq" id="WP_141920347.1">
    <property type="nucleotide sequence ID" value="NZ_VFOF01000001.1"/>
</dbReference>
<gene>
    <name evidence="1" type="ORF">FBY58_1507</name>
</gene>